<feature type="compositionally biased region" description="Polar residues" evidence="1">
    <location>
        <begin position="1086"/>
        <end position="1097"/>
    </location>
</feature>
<reference evidence="2 3" key="1">
    <citation type="submission" date="2024-01" db="EMBL/GenBank/DDBJ databases">
        <title>The complete chloroplast genome sequence of Lithospermum erythrorhizon: insights into the phylogenetic relationship among Boraginaceae species and the maternal lineages of purple gromwells.</title>
        <authorList>
            <person name="Okada T."/>
            <person name="Watanabe K."/>
        </authorList>
    </citation>
    <scope>NUCLEOTIDE SEQUENCE [LARGE SCALE GENOMIC DNA]</scope>
</reference>
<feature type="compositionally biased region" description="Basic and acidic residues" evidence="1">
    <location>
        <begin position="991"/>
        <end position="1014"/>
    </location>
</feature>
<feature type="compositionally biased region" description="Low complexity" evidence="1">
    <location>
        <begin position="1113"/>
        <end position="1124"/>
    </location>
</feature>
<protein>
    <recommendedName>
        <fullName evidence="4">Nuclear pore complex protein NUP214</fullName>
    </recommendedName>
</protein>
<accession>A0AAV3P8W8</accession>
<feature type="region of interest" description="Disordered" evidence="1">
    <location>
        <begin position="1761"/>
        <end position="1785"/>
    </location>
</feature>
<proteinExistence type="predicted"/>
<dbReference type="EMBL" id="BAABME010001179">
    <property type="protein sequence ID" value="GAA0148059.1"/>
    <property type="molecule type" value="Genomic_DNA"/>
</dbReference>
<evidence type="ECO:0000256" key="1">
    <source>
        <dbReference type="SAM" id="MobiDB-lite"/>
    </source>
</evidence>
<dbReference type="GO" id="GO:0006405">
    <property type="term" value="P:RNA export from nucleus"/>
    <property type="evidence" value="ECO:0007669"/>
    <property type="project" value="InterPro"/>
</dbReference>
<feature type="region of interest" description="Disordered" evidence="1">
    <location>
        <begin position="1358"/>
        <end position="1414"/>
    </location>
</feature>
<gene>
    <name evidence="2" type="ORF">LIER_07604</name>
</gene>
<dbReference type="PANTHER" id="PTHR34418">
    <property type="entry name" value="NUCLEAR PORE COMPLEX PROTEIN NUP214 ISOFORM X1"/>
    <property type="match status" value="1"/>
</dbReference>
<dbReference type="PANTHER" id="PTHR34418:SF3">
    <property type="entry name" value="NUCLEAR PORE COMPLEX PROTEIN NUP214"/>
    <property type="match status" value="1"/>
</dbReference>
<name>A0AAV3P8W8_LITER</name>
<feature type="compositionally biased region" description="Low complexity" evidence="1">
    <location>
        <begin position="1358"/>
        <end position="1371"/>
    </location>
</feature>
<dbReference type="Proteomes" id="UP001454036">
    <property type="component" value="Unassembled WGS sequence"/>
</dbReference>
<feature type="compositionally biased region" description="Polar residues" evidence="1">
    <location>
        <begin position="1187"/>
        <end position="1198"/>
    </location>
</feature>
<dbReference type="GO" id="GO:0017056">
    <property type="term" value="F:structural constituent of nuclear pore"/>
    <property type="evidence" value="ECO:0007669"/>
    <property type="project" value="InterPro"/>
</dbReference>
<feature type="region of interest" description="Disordered" evidence="1">
    <location>
        <begin position="1165"/>
        <end position="1203"/>
    </location>
</feature>
<organism evidence="2 3">
    <name type="scientific">Lithospermum erythrorhizon</name>
    <name type="common">Purple gromwell</name>
    <name type="synonym">Lithospermum officinale var. erythrorhizon</name>
    <dbReference type="NCBI Taxonomy" id="34254"/>
    <lineage>
        <taxon>Eukaryota</taxon>
        <taxon>Viridiplantae</taxon>
        <taxon>Streptophyta</taxon>
        <taxon>Embryophyta</taxon>
        <taxon>Tracheophyta</taxon>
        <taxon>Spermatophyta</taxon>
        <taxon>Magnoliopsida</taxon>
        <taxon>eudicotyledons</taxon>
        <taxon>Gunneridae</taxon>
        <taxon>Pentapetalae</taxon>
        <taxon>asterids</taxon>
        <taxon>lamiids</taxon>
        <taxon>Boraginales</taxon>
        <taxon>Boraginaceae</taxon>
        <taxon>Boraginoideae</taxon>
        <taxon>Lithospermeae</taxon>
        <taxon>Lithospermum</taxon>
    </lineage>
</organism>
<keyword evidence="3" id="KW-1185">Reference proteome</keyword>
<dbReference type="SUPFAM" id="SSF117289">
    <property type="entry name" value="Nucleoporin domain"/>
    <property type="match status" value="1"/>
</dbReference>
<feature type="compositionally biased region" description="Basic and acidic residues" evidence="1">
    <location>
        <begin position="1031"/>
        <end position="1040"/>
    </location>
</feature>
<evidence type="ECO:0000313" key="3">
    <source>
        <dbReference type="Proteomes" id="UP001454036"/>
    </source>
</evidence>
<comment type="caution">
    <text evidence="2">The sequence shown here is derived from an EMBL/GenBank/DDBJ whole genome shotgun (WGS) entry which is preliminary data.</text>
</comment>
<sequence length="1785" mass="190982">MCSSLIEVDEEIEGEQIGSRNYRFSRIGEAVSIKHPSDSQFDLDSPPTRPIAISNRFRLLFVAHSQGFCVARIKEVKELAAKLKNDDVKDKERQPSIQELSIVDVPAGKVSILALSRDDSMLAATVDHHIHFYAVSSLLHKEQKPSYSVSADDSSYITDMRWAQLSVKEYVVLLHNGKLYQGCGQSPLKDIMDSVDAVEWSEQGDSVAVARKNILSILSSQLKEKRSFSLSFKSVIGDSDANSVIKVNCIRWVRPDCIMVGCLQLNDEGEEENYLVQVITSKGGCIDDASSIPIVLSFYDIFPDYQVDVVPGASGPHLLLQYFDSQQLAFVANRKNLTQHVILFGWGLSGKMNDAAAIEILNDSWNPRIEPQGNEDDNIILGLSIHNIFENDNVTYLLGDVETEVPPCCNLLCLTIDGKISVFDFASAAEASNSVEISDLSHEEYGAPLKVSASDRSAEVSSTVWDKKEADTSARVGTHISSGKGLLNTEVAEAAIPDQFSALFNQGKEKSLQYDQSPKGYQERTSTQTTQTHDRDTHQTNYAGLQLKSAKQASLQNFNLVNLEPDAQGLSKSNIQTISEAEPSTGFSTRDVFKDGTNPDTAKMLQIGHTAKPPNNLFTTDVRSGSLFSTPSAIASPHQDLSNLKKYASPLVNSSGRISLSGAVNIQSSVAFNSTQVPAPQNFDTGKFSFNPQKKFSNPSSTQVQSLEANSLKQYQDIEEIVEKMDSLLENIEGKGGFVDASVAFQESSVEALEEKIFVVSRRCREWKVTLDEQISEMQDLLDKTLQVFSRKVYMEGIFKQARDTRYWDLWNRQRLSSELELKRRHIVEANKACESIFALSILVSFYLYLDSIGSFNQELTNQLIELERHFNILELNRFGDGGGLQMDRRTSQKWHGQSRHIQSLQSLYSTTEAQLIAAEQLSENLSKQMSVLNIESPAKAHTIKKELFDTIGLSYDASSFSSPGKEKISATPLNKKLLSSASVATIERTRRDHNSLAKTHEPETARRRRDSLDRNWVSVAPPRTTVKRIVLHEDQDGLHGNRSPFPLDRQHISNPLSRGMMDTPPKSSSFSQNQLKSKGIFDIQDQFSNQSPSNGLTERGNRVPNTMTSEVSSHTALLSTASAGQSRPETAGWTNEKLGHAFPTKSTGSFILGEHKPVQQFGQNPHEAQFSSSRFPVQPLFGTKTGMENSDNKTSFSYAEGSDLSGQNSSFPAISPSNVPSFPASSVQSDSKISWKLSDGASTKQSLHVEPTSSYSPSLLQGLNSSSLTTTNFSPAHLASSPKQSESALFGELIPTSKASVAADQSTAECQPLVSSPLTFPTTFSFLTPKTSTVVSPTSVGQPTDMLSSKSKFIPEAKSSIASEPSPSDSSKSERIDTLETPPASGSLRTVENSSDVSEPQKDEVSATQASSANAWGNGFKTITATQQSEVIPDIAGADKVSDLSAAVMQQSTSIKSSSDINLGGTVNPSSDMLSNDKAETPENVGIPFSKVSANSGIINSSVNAISSVVTQEDEMEEEAPETSETTELSLGFLGGFGIGSTPKSDLAKPNPFGLQMTNAATPTSSIFPMPSSGELFRPPSFSFTTLQPAQPSQSTDFGAFSGGFNGGAAGQSATASGFGKPAQIGFGQQALGSVLGSFGQSRQLGAGLPGTGIASPGGFPSNSSGGFGSGFGGVSSTTGGFSNLASGVGGFAAAATAPGGFAAAASAPGGFAAAASAPGGFAAAASAPGGFAAAATGAGFGSSTNGAAFPGGFGAFGGQQGGGVFSSPGTGRPPSELFTQMRK</sequence>
<feature type="region of interest" description="Disordered" evidence="1">
    <location>
        <begin position="1086"/>
        <end position="1140"/>
    </location>
</feature>
<evidence type="ECO:0008006" key="4">
    <source>
        <dbReference type="Google" id="ProtNLM"/>
    </source>
</evidence>
<feature type="region of interest" description="Disordered" evidence="1">
    <location>
        <begin position="991"/>
        <end position="1074"/>
    </location>
</feature>
<feature type="compositionally biased region" description="Polar residues" evidence="1">
    <location>
        <begin position="1388"/>
        <end position="1399"/>
    </location>
</feature>
<feature type="region of interest" description="Disordered" evidence="1">
    <location>
        <begin position="512"/>
        <end position="536"/>
    </location>
</feature>
<evidence type="ECO:0000313" key="2">
    <source>
        <dbReference type="EMBL" id="GAA0148059.1"/>
    </source>
</evidence>
<dbReference type="InterPro" id="IPR044694">
    <property type="entry name" value="NUP214"/>
</dbReference>